<gene>
    <name evidence="1" type="ORF">T265_13967</name>
</gene>
<dbReference type="RefSeq" id="XP_009169661.1">
    <property type="nucleotide sequence ID" value="XM_009171397.1"/>
</dbReference>
<feature type="non-terminal residue" evidence="1">
    <location>
        <position position="1"/>
    </location>
</feature>
<dbReference type="OrthoDB" id="6241411at2759"/>
<dbReference type="KEGG" id="ovi:T265_13967"/>
<dbReference type="EMBL" id="KL596743">
    <property type="protein sequence ID" value="KER26596.1"/>
    <property type="molecule type" value="Genomic_DNA"/>
</dbReference>
<name>A0A074ZH37_OPIVI</name>
<dbReference type="PANTHER" id="PTHR19446">
    <property type="entry name" value="REVERSE TRANSCRIPTASES"/>
    <property type="match status" value="1"/>
</dbReference>
<reference evidence="1 2" key="1">
    <citation type="submission" date="2013-11" db="EMBL/GenBank/DDBJ databases">
        <title>Opisthorchis viverrini - life in the bile duct.</title>
        <authorList>
            <person name="Young N.D."/>
            <person name="Nagarajan N."/>
            <person name="Lin S.J."/>
            <person name="Korhonen P.K."/>
            <person name="Jex A.R."/>
            <person name="Hall R.S."/>
            <person name="Safavi-Hemami H."/>
            <person name="Kaewkong W."/>
            <person name="Bertrand D."/>
            <person name="Gao S."/>
            <person name="Seet Q."/>
            <person name="Wongkham S."/>
            <person name="Teh B.T."/>
            <person name="Wongkham C."/>
            <person name="Intapan P.M."/>
            <person name="Maleewong W."/>
            <person name="Yang X."/>
            <person name="Hu M."/>
            <person name="Wang Z."/>
            <person name="Hofmann A."/>
            <person name="Sternberg P.W."/>
            <person name="Tan P."/>
            <person name="Wang J."/>
            <person name="Gasser R.B."/>
        </authorList>
    </citation>
    <scope>NUCLEOTIDE SEQUENCE [LARGE SCALE GENOMIC DNA]</scope>
</reference>
<proteinExistence type="predicted"/>
<sequence>WLERELTDRKARGSNPACASRLPLSGLAQLGSIPALVPPSCGMATRHQRGATAGQFTYIKSNMDDVLDAHERTLREHFDPQDAMDNWGQPEEKETVESNWAEAQISDQTGIRITGPPYWITANRNRSAVAPFRCLLPCPEEKETVESNWAEAQISDQTGIRITGPPYWITANRNRSAVAPFRCLTAMPLEICTGAGILPGYPSLDRGNREAEVRFEPRTFRSVDSCSNHLGYLVPIYCQYVTHVTKLIGTMWDEEKVPAEWGKSTVIPVFKKGRRTLCKNHRGISLLAVASKVLSGLILRRLAEPSLTENQAGFRPVRCCIDHIFTLRQILEQ</sequence>
<evidence type="ECO:0008006" key="3">
    <source>
        <dbReference type="Google" id="ProtNLM"/>
    </source>
</evidence>
<dbReference type="CTD" id="20328134"/>
<evidence type="ECO:0000313" key="2">
    <source>
        <dbReference type="Proteomes" id="UP000054324"/>
    </source>
</evidence>
<dbReference type="GeneID" id="20328134"/>
<evidence type="ECO:0000313" key="1">
    <source>
        <dbReference type="EMBL" id="KER26596.1"/>
    </source>
</evidence>
<dbReference type="STRING" id="6198.A0A074ZH37"/>
<dbReference type="AlphaFoldDB" id="A0A074ZH37"/>
<organism evidence="1 2">
    <name type="scientific">Opisthorchis viverrini</name>
    <name type="common">Southeast Asian liver fluke</name>
    <dbReference type="NCBI Taxonomy" id="6198"/>
    <lineage>
        <taxon>Eukaryota</taxon>
        <taxon>Metazoa</taxon>
        <taxon>Spiralia</taxon>
        <taxon>Lophotrochozoa</taxon>
        <taxon>Platyhelminthes</taxon>
        <taxon>Trematoda</taxon>
        <taxon>Digenea</taxon>
        <taxon>Opisthorchiida</taxon>
        <taxon>Opisthorchiata</taxon>
        <taxon>Opisthorchiidae</taxon>
        <taxon>Opisthorchis</taxon>
    </lineage>
</organism>
<dbReference type="Proteomes" id="UP000054324">
    <property type="component" value="Unassembled WGS sequence"/>
</dbReference>
<keyword evidence="2" id="KW-1185">Reference proteome</keyword>
<protein>
    <recommendedName>
        <fullName evidence="3">Reverse transcriptase domain-containing protein</fullName>
    </recommendedName>
</protein>
<accession>A0A074ZH37</accession>